<feature type="coiled-coil region" evidence="1">
    <location>
        <begin position="110"/>
        <end position="137"/>
    </location>
</feature>
<sequence>MPHRKSELMRHLPGWLSQEDKWGFDSGANKLQKNIMAVWAPASKAKQFVPDTCNYKATRLLGPAGAPAGPACVVWWCWKQRMRRAKVEAGLNPQPPDPSKPLLTAPDKRVVLSESQIQALRQELDLASRQFQFSRTQEKTRNSKW</sequence>
<reference evidence="4" key="3">
    <citation type="submission" date="2025-04" db="UniProtKB">
        <authorList>
            <consortium name="RefSeq"/>
        </authorList>
    </citation>
    <scope>IDENTIFICATION</scope>
    <source>
        <strain evidence="4">CBS 304.34</strain>
    </source>
</reference>
<dbReference type="EMBL" id="MU003714">
    <property type="protein sequence ID" value="KAF2804248.1"/>
    <property type="molecule type" value="Genomic_DNA"/>
</dbReference>
<dbReference type="AlphaFoldDB" id="A0A6A6Y6U5"/>
<accession>A0A6A6Y6U5</accession>
<reference evidence="4" key="2">
    <citation type="submission" date="2020-04" db="EMBL/GenBank/DDBJ databases">
        <authorList>
            <consortium name="NCBI Genome Project"/>
        </authorList>
    </citation>
    <scope>NUCLEOTIDE SEQUENCE</scope>
    <source>
        <strain evidence="4">CBS 304.34</strain>
    </source>
</reference>
<keyword evidence="1" id="KW-0175">Coiled coil</keyword>
<dbReference type="GeneID" id="54466957"/>
<keyword evidence="3" id="KW-1185">Reference proteome</keyword>
<proteinExistence type="predicted"/>
<name>A0A6A6Y6U5_9PEZI</name>
<dbReference type="RefSeq" id="XP_033571212.1">
    <property type="nucleotide sequence ID" value="XM_033726064.1"/>
</dbReference>
<protein>
    <submittedName>
        <fullName evidence="2 4">Uncharacterized protein</fullName>
    </submittedName>
</protein>
<evidence type="ECO:0000256" key="1">
    <source>
        <dbReference type="SAM" id="Coils"/>
    </source>
</evidence>
<evidence type="ECO:0000313" key="3">
    <source>
        <dbReference type="Proteomes" id="UP000504636"/>
    </source>
</evidence>
<evidence type="ECO:0000313" key="4">
    <source>
        <dbReference type="RefSeq" id="XP_033571212.1"/>
    </source>
</evidence>
<organism evidence="2">
    <name type="scientific">Mytilinidion resinicola</name>
    <dbReference type="NCBI Taxonomy" id="574789"/>
    <lineage>
        <taxon>Eukaryota</taxon>
        <taxon>Fungi</taxon>
        <taxon>Dikarya</taxon>
        <taxon>Ascomycota</taxon>
        <taxon>Pezizomycotina</taxon>
        <taxon>Dothideomycetes</taxon>
        <taxon>Pleosporomycetidae</taxon>
        <taxon>Mytilinidiales</taxon>
        <taxon>Mytilinidiaceae</taxon>
        <taxon>Mytilinidion</taxon>
    </lineage>
</organism>
<gene>
    <name evidence="2 4" type="ORF">BDZ99DRAFT_525845</name>
</gene>
<reference evidence="2 4" key="1">
    <citation type="journal article" date="2020" name="Stud. Mycol.">
        <title>101 Dothideomycetes genomes: a test case for predicting lifestyles and emergence of pathogens.</title>
        <authorList>
            <person name="Haridas S."/>
            <person name="Albert R."/>
            <person name="Binder M."/>
            <person name="Bloem J."/>
            <person name="Labutti K."/>
            <person name="Salamov A."/>
            <person name="Andreopoulos B."/>
            <person name="Baker S."/>
            <person name="Barry K."/>
            <person name="Bills G."/>
            <person name="Bluhm B."/>
            <person name="Cannon C."/>
            <person name="Castanera R."/>
            <person name="Culley D."/>
            <person name="Daum C."/>
            <person name="Ezra D."/>
            <person name="Gonzalez J."/>
            <person name="Henrissat B."/>
            <person name="Kuo A."/>
            <person name="Liang C."/>
            <person name="Lipzen A."/>
            <person name="Lutzoni F."/>
            <person name="Magnuson J."/>
            <person name="Mondo S."/>
            <person name="Nolan M."/>
            <person name="Ohm R."/>
            <person name="Pangilinan J."/>
            <person name="Park H.-J."/>
            <person name="Ramirez L."/>
            <person name="Alfaro M."/>
            <person name="Sun H."/>
            <person name="Tritt A."/>
            <person name="Yoshinaga Y."/>
            <person name="Zwiers L.-H."/>
            <person name="Turgeon B."/>
            <person name="Goodwin S."/>
            <person name="Spatafora J."/>
            <person name="Crous P."/>
            <person name="Grigoriev I."/>
        </authorList>
    </citation>
    <scope>NUCLEOTIDE SEQUENCE</scope>
    <source>
        <strain evidence="2 4">CBS 304.34</strain>
    </source>
</reference>
<dbReference type="Proteomes" id="UP000504636">
    <property type="component" value="Unplaced"/>
</dbReference>
<evidence type="ECO:0000313" key="2">
    <source>
        <dbReference type="EMBL" id="KAF2804248.1"/>
    </source>
</evidence>